<dbReference type="InterPro" id="IPR003343">
    <property type="entry name" value="Big_2"/>
</dbReference>
<sequence length="2181" mass="240484">MGRKPSNKLLSSLLIFSFLISLVPSIDVPEAEAALLPELDAPYLDPPGLAPNMQKLIIEVENPEQPFPYAEFTQLNNRNFNVNYGPGEQEVNYVSDASATYDYPEAFRKPFVLPMGPYKPTDSFLDLSGNPYPTDQVTGVIPRVSKPSYRTGSAYTGHGLPSVSSDGQTVTVDVTVGGPNFSANNPFSNEEAIVTSTGKIKRAVRYEIPMDIVWYGEIHQTKTLNASTADNTLTVGQTSNSTVTVTTTGYQPSSGPVDVNNNSATTTWSSDNSTVASVDPASGKITGKSAGTANITVTWRRNGTADGKDFQIYRTFSVFVAGGGGTPTDPPPVADITGDFDILPSTINYRDPFGLKPKNIVGTNGCTYVSHEYRFEGKGTLPPVSGQNTTSTYNYGSYPFAIGVGSHQISIKIKGTTCESGWIATKTLTILGPAANNPPFFKLGWFANGDWTSKSNVIRIIQGSHMMVRIIETPDTIPPSPSDPDGDSFSITGWDFSNNAWTESLPGKYGYQPLDDHLSGIVMDMPGTHTVRATMTDQFGAQFTASATIEVIPPNPVAVITGPSQVKEGRPLPSPFSSASSYSPVGRTIDHSRDEWTNLKSSYKTPGTEIIQLHVYDSGGLKSLQPALHTLTVIPDKPPIGKLNVPPLDVRGNTVSIQNQSYSEDGDVIASMTYRMKYDANNNGFADDAWTAMTGDLSGFSFVPNRVGKYLFEARACEDYGKCGDTSSQSVSSLTLDVVNREPEVSFEVIGENNQPDPNPPIPLKTDAILSSWNLYETNSLKGIPNRSGWGLRDGALYAGFGRNTEYQYPWDMEYCVYGSCTTWSASVWPDGGFGANGKSAYRAMAGAPTTSGFILGEYNSSGKIVTNQTPTAGTKKTPLEFRTLLRSNPKYIFLDAIVDQNVENERKYGLLALNKSKIPNVSSNTVYNGGFLELVFDWDQNPYDFAIKIADYVPTYTHYFYNSWSWYQNSSKAMAGDYSGATSSSTMPMTLVEFLGYEVTGETIYQASVWSHPALSYETTDHNGDTVYKPYGGGTWLYIQTFDAFTGQLIANVRHPFTSETVQNFKRQKSYRTYNYDQKFNLFTTGDTLNLVGLTRYLSFPLTSGPKLVGYKIDRNGNIVYQRTEANAFNDYYRTVVGSTVTSCQWEDRAYDLWRGEDGSFYTYMVYQCSKTGQEVNDKRYTIDPKQGVHLVKFNPDFTVAWKAKLRGLNGVTFNMMDPNTVPILSYNPITRQLVTRSFTRDYAVWATFSYTNVYDVVDMDTGTVHPWTGPIPNNDDPTYHIDPYGNYGAGKGTFTSDGVFVSNEKTYPGYGYRQKAYVNGMTTIETTKLGFSQYFGDGIMVNYWHASNAASSSNGGVWKYLWIAKGAPSTAPNVYNPTVLGQYVSPDSYTDAELNFTLQLHSATMDSELAGFSFRMQDPRNRYALETNGSTMYLSKYVGGTRAVLQSVTWTFIDNNNYNFKVKMSGSKLNVYVNGVPVFLDVEDKQFASGAVGPFSNKSFVSFSSVSVKGIQDQSYKLTGYAIWEPELGYAKVEYNNITFMDPENDPRSGTYSWKYKHEPKFMNHQGVSARHNQTFNDAVLTFDKVGQYTIDLAAYDDPHPNYPYPSSVFGGYRKKSNPFSQSMIVHRRPIAQATVLQNPTTGIVSWSQTENSYDPDRWVNASSYSAPDTPGMNYAVDKGIKNQRFFYVTPSGSVVEGQLTHPEELGTYGVYYQVMDEYGAWSELWEGNVGVTVIPTNKPPVATMTYPSGIQTSPTMETSRRPVLRWNQTDEDSGTVFTRFQIQVTNEANTVTVLDSGELAQHTTNAAGAWISTSDLPTGRKLRVRVRVHDGTEWSAWSAQTWIFINNAPAASLTYPTGTQASPTVSSTPRPIVRWTQTDPDPGTVFEFFEVEISNEANNLMHADSGQTYQSTSSANGSWLVDTDLPLGEKLRTRVRVFDGIEWSSWSEIRWLLVNRSPVADFTWTPAAVYENDDLNLVNASSDPDGDALTYVWTITRPDGTTLSGATTDITLPGAMQGIYTVRLRATDPHGAFGERTKTILVQDLTIAGQVSHTAEWETYRQTHNAKFPDRPRAITDFWAGEALVLSATVTNTGPSSTKPISVVAELTATGDTKALTGGDRVNFAGTMVESDHAATLTDGPYVMRFTVTWSNGHVETDDVPFNIIGNIFDAIVYQQRL</sequence>
<dbReference type="EMBL" id="VCIW01000014">
    <property type="protein sequence ID" value="TLS50617.1"/>
    <property type="molecule type" value="Genomic_DNA"/>
</dbReference>
<dbReference type="SUPFAM" id="SSF49373">
    <property type="entry name" value="Invasin/intimin cell-adhesion fragments"/>
    <property type="match status" value="1"/>
</dbReference>
<dbReference type="Gene3D" id="2.60.40.1080">
    <property type="match status" value="1"/>
</dbReference>
<dbReference type="SUPFAM" id="SSF49299">
    <property type="entry name" value="PKD domain"/>
    <property type="match status" value="1"/>
</dbReference>
<accession>A0A5R9G2P7</accession>
<dbReference type="Pfam" id="PF25788">
    <property type="entry name" value="Ig_Rha78A_N"/>
    <property type="match status" value="1"/>
</dbReference>
<feature type="domain" description="PKD/Chitinase" evidence="2">
    <location>
        <begin position="1962"/>
        <end position="2048"/>
    </location>
</feature>
<dbReference type="Gene3D" id="2.60.40.10">
    <property type="entry name" value="Immunoglobulins"/>
    <property type="match status" value="3"/>
</dbReference>
<evidence type="ECO:0000313" key="4">
    <source>
        <dbReference type="Proteomes" id="UP000309676"/>
    </source>
</evidence>
<dbReference type="InterPro" id="IPR008964">
    <property type="entry name" value="Invasin/intimin_cell_adhesion"/>
</dbReference>
<dbReference type="SMART" id="SM00089">
    <property type="entry name" value="PKD"/>
    <property type="match status" value="2"/>
</dbReference>
<feature type="domain" description="PKD/Chitinase" evidence="2">
    <location>
        <begin position="468"/>
        <end position="554"/>
    </location>
</feature>
<feature type="signal peptide" evidence="1">
    <location>
        <begin position="1"/>
        <end position="26"/>
    </location>
</feature>
<evidence type="ECO:0000259" key="2">
    <source>
        <dbReference type="SMART" id="SM00089"/>
    </source>
</evidence>
<dbReference type="Proteomes" id="UP000309676">
    <property type="component" value="Unassembled WGS sequence"/>
</dbReference>
<organism evidence="3 4">
    <name type="scientific">Paenibacillus antri</name>
    <dbReference type="NCBI Taxonomy" id="2582848"/>
    <lineage>
        <taxon>Bacteria</taxon>
        <taxon>Bacillati</taxon>
        <taxon>Bacillota</taxon>
        <taxon>Bacilli</taxon>
        <taxon>Bacillales</taxon>
        <taxon>Paenibacillaceae</taxon>
        <taxon>Paenibacillus</taxon>
    </lineage>
</organism>
<dbReference type="InterPro" id="IPR000601">
    <property type="entry name" value="PKD_dom"/>
</dbReference>
<name>A0A5R9G2P7_9BACL</name>
<keyword evidence="4" id="KW-1185">Reference proteome</keyword>
<dbReference type="InterPro" id="IPR013783">
    <property type="entry name" value="Ig-like_fold"/>
</dbReference>
<comment type="caution">
    <text evidence="3">The sequence shown here is derived from an EMBL/GenBank/DDBJ whole genome shotgun (WGS) entry which is preliminary data.</text>
</comment>
<dbReference type="Pfam" id="PF18911">
    <property type="entry name" value="PKD_4"/>
    <property type="match status" value="1"/>
</dbReference>
<evidence type="ECO:0000313" key="3">
    <source>
        <dbReference type="EMBL" id="TLS50617.1"/>
    </source>
</evidence>
<evidence type="ECO:0000256" key="1">
    <source>
        <dbReference type="SAM" id="SignalP"/>
    </source>
</evidence>
<feature type="chain" id="PRO_5039159872" description="PKD/Chitinase domain-containing protein" evidence="1">
    <location>
        <begin position="27"/>
        <end position="2181"/>
    </location>
</feature>
<gene>
    <name evidence="3" type="ORF">FE782_19850</name>
</gene>
<dbReference type="OrthoDB" id="2088379at2"/>
<dbReference type="Pfam" id="PF02368">
    <property type="entry name" value="Big_2"/>
    <property type="match status" value="1"/>
</dbReference>
<keyword evidence="1" id="KW-0732">Signal</keyword>
<protein>
    <recommendedName>
        <fullName evidence="2">PKD/Chitinase domain-containing protein</fullName>
    </recommendedName>
</protein>
<dbReference type="InterPro" id="IPR022409">
    <property type="entry name" value="PKD/Chitinase_dom"/>
</dbReference>
<dbReference type="InterPro" id="IPR035986">
    <property type="entry name" value="PKD_dom_sf"/>
</dbReference>
<dbReference type="Gene3D" id="2.60.120.560">
    <property type="entry name" value="Exo-inulinase, domain 1"/>
    <property type="match status" value="1"/>
</dbReference>
<dbReference type="RefSeq" id="WP_138195984.1">
    <property type="nucleotide sequence ID" value="NZ_VCIW01000014.1"/>
</dbReference>
<proteinExistence type="predicted"/>
<reference evidence="3 4" key="1">
    <citation type="submission" date="2019-05" db="EMBL/GenBank/DDBJ databases">
        <authorList>
            <person name="Narsing Rao M.P."/>
            <person name="Li W.J."/>
        </authorList>
    </citation>
    <scope>NUCLEOTIDE SEQUENCE [LARGE SCALE GENOMIC DNA]</scope>
    <source>
        <strain evidence="3 4">SYSU_K30003</strain>
    </source>
</reference>